<accession>A0A7T5R4I3</accession>
<feature type="transmembrane region" description="Helical" evidence="1">
    <location>
        <begin position="80"/>
        <end position="103"/>
    </location>
</feature>
<dbReference type="EMBL" id="CP066681">
    <property type="protein sequence ID" value="QQG37362.1"/>
    <property type="molecule type" value="Genomic_DNA"/>
</dbReference>
<gene>
    <name evidence="2" type="ORF">HYS17_04140</name>
</gene>
<protein>
    <submittedName>
        <fullName evidence="2">Uncharacterized protein</fullName>
    </submittedName>
</protein>
<feature type="transmembrane region" description="Helical" evidence="1">
    <location>
        <begin position="6"/>
        <end position="33"/>
    </location>
</feature>
<sequence length="151" mass="16523">MLLIFVLLAAIVFLPTTMLVLFGMLPTVVAVVIDRHGGTRAITVGSMNLAGCFPFLLDLWTKSHTAEYAVGLITDPRTIIVIYAAAAIGYLIDWALSGIVATIMMQRANLRLSAIRKRQEEMTVRWGKEVTGEVVLDSEGFPVEEEKAQAT</sequence>
<name>A0A7T5R4I3_9BACT</name>
<organism evidence="2 3">
    <name type="scientific">Micavibrio aeruginosavorus</name>
    <dbReference type="NCBI Taxonomy" id="349221"/>
    <lineage>
        <taxon>Bacteria</taxon>
        <taxon>Pseudomonadati</taxon>
        <taxon>Bdellovibrionota</taxon>
        <taxon>Bdellovibrionia</taxon>
        <taxon>Bdellovibrionales</taxon>
        <taxon>Pseudobdellovibrionaceae</taxon>
        <taxon>Micavibrio</taxon>
    </lineage>
</organism>
<dbReference type="AlphaFoldDB" id="A0A7T5R4I3"/>
<evidence type="ECO:0000256" key="1">
    <source>
        <dbReference type="SAM" id="Phobius"/>
    </source>
</evidence>
<evidence type="ECO:0000313" key="3">
    <source>
        <dbReference type="Proteomes" id="UP000595362"/>
    </source>
</evidence>
<evidence type="ECO:0000313" key="2">
    <source>
        <dbReference type="EMBL" id="QQG37362.1"/>
    </source>
</evidence>
<keyword evidence="1" id="KW-0472">Membrane</keyword>
<proteinExistence type="predicted"/>
<keyword evidence="1" id="KW-1133">Transmembrane helix</keyword>
<dbReference type="Proteomes" id="UP000595362">
    <property type="component" value="Chromosome"/>
</dbReference>
<reference evidence="2 3" key="1">
    <citation type="submission" date="2020-07" db="EMBL/GenBank/DDBJ databases">
        <title>Huge and variable diversity of episymbiotic CPR bacteria and DPANN archaea in groundwater ecosystems.</title>
        <authorList>
            <person name="He C.Y."/>
            <person name="Keren R."/>
            <person name="Whittaker M."/>
            <person name="Farag I.F."/>
            <person name="Doudna J."/>
            <person name="Cate J.H.D."/>
            <person name="Banfield J.F."/>
        </authorList>
    </citation>
    <scope>NUCLEOTIDE SEQUENCE [LARGE SCALE GENOMIC DNA]</scope>
    <source>
        <strain evidence="2">NC_groundwater_70_Ag_B-0.1um_54_66</strain>
    </source>
</reference>
<keyword evidence="1" id="KW-0812">Transmembrane</keyword>